<name>A0A1G9Z9D7_9BACI</name>
<accession>A0A1G9Z9D7</accession>
<keyword evidence="2" id="KW-0378">Hydrolase</keyword>
<dbReference type="RefSeq" id="WP_090839343.1">
    <property type="nucleotide sequence ID" value="NZ_FNIL01000001.1"/>
</dbReference>
<dbReference type="Pfam" id="PF04909">
    <property type="entry name" value="Amidohydro_2"/>
    <property type="match status" value="1"/>
</dbReference>
<keyword evidence="3" id="KW-1185">Reference proteome</keyword>
<organism evidence="2 3">
    <name type="scientific">Alkalicoccus daliensis</name>
    <dbReference type="NCBI Taxonomy" id="745820"/>
    <lineage>
        <taxon>Bacteria</taxon>
        <taxon>Bacillati</taxon>
        <taxon>Bacillota</taxon>
        <taxon>Bacilli</taxon>
        <taxon>Bacillales</taxon>
        <taxon>Bacillaceae</taxon>
        <taxon>Alkalicoccus</taxon>
    </lineage>
</organism>
<dbReference type="SUPFAM" id="SSF51556">
    <property type="entry name" value="Metallo-dependent hydrolases"/>
    <property type="match status" value="1"/>
</dbReference>
<protein>
    <submittedName>
        <fullName evidence="2">Predicted metal-dependent hydrolase, TIM-barrel fold</fullName>
    </submittedName>
</protein>
<sequence length="249" mass="27779">MDKIFDAHLHIIEPGYPLIENQGFVPELFTCTAYLHRMKHYELRGGAIVSGSFQGFDQSYLINALKTLGQGFRGVTQLPPDCTDKEILELDKAGVKAVRMNIRRGGRDLLGQLEALAERVYGLAGWHVELYINAADLPEISSILKKLPAVSIDHLGLQKEGLPFLLQLAEKGMRVKASGFGRGNLNIAETITAVYQANPKALMFGTDLPSTRAPRPFEDNDIDIIKKVLPPEAVKDVLYRNAEDWYFKK</sequence>
<dbReference type="EMBL" id="FNIL01000001">
    <property type="protein sequence ID" value="SDN18098.1"/>
    <property type="molecule type" value="Genomic_DNA"/>
</dbReference>
<dbReference type="STRING" id="745820.SAMN04488053_10115"/>
<reference evidence="3" key="1">
    <citation type="submission" date="2016-10" db="EMBL/GenBank/DDBJ databases">
        <authorList>
            <person name="Varghese N."/>
            <person name="Submissions S."/>
        </authorList>
    </citation>
    <scope>NUCLEOTIDE SEQUENCE [LARGE SCALE GENOMIC DNA]</scope>
    <source>
        <strain evidence="3">CGMCC 1.10369</strain>
    </source>
</reference>
<dbReference type="AlphaFoldDB" id="A0A1G9Z9D7"/>
<evidence type="ECO:0000313" key="2">
    <source>
        <dbReference type="EMBL" id="SDN18098.1"/>
    </source>
</evidence>
<dbReference type="OrthoDB" id="9787654at2"/>
<evidence type="ECO:0000313" key="3">
    <source>
        <dbReference type="Proteomes" id="UP000198778"/>
    </source>
</evidence>
<dbReference type="PANTHER" id="PTHR35563:SF2">
    <property type="entry name" value="BARREL METAL-DEPENDENT HYDROLASE, PUTATIVE (AFU_ORTHOLOGUE AFUA_1G16240)-RELATED"/>
    <property type="match status" value="1"/>
</dbReference>
<dbReference type="PANTHER" id="PTHR35563">
    <property type="entry name" value="BARREL METAL-DEPENDENT HYDROLASE, PUTATIVE (AFU_ORTHOLOGUE AFUA_1G16240)-RELATED"/>
    <property type="match status" value="1"/>
</dbReference>
<proteinExistence type="predicted"/>
<evidence type="ECO:0000259" key="1">
    <source>
        <dbReference type="Pfam" id="PF04909"/>
    </source>
</evidence>
<dbReference type="Gene3D" id="3.20.20.140">
    <property type="entry name" value="Metal-dependent hydrolases"/>
    <property type="match status" value="1"/>
</dbReference>
<dbReference type="InterPro" id="IPR006680">
    <property type="entry name" value="Amidohydro-rel"/>
</dbReference>
<dbReference type="InterPro" id="IPR052358">
    <property type="entry name" value="Aro_Compnd_Degr_Hydrolases"/>
</dbReference>
<dbReference type="InterPro" id="IPR032466">
    <property type="entry name" value="Metal_Hydrolase"/>
</dbReference>
<dbReference type="Proteomes" id="UP000198778">
    <property type="component" value="Unassembled WGS sequence"/>
</dbReference>
<gene>
    <name evidence="2" type="ORF">SAMN04488053_10115</name>
</gene>
<feature type="domain" description="Amidohydrolase-related" evidence="1">
    <location>
        <begin position="6"/>
        <end position="247"/>
    </location>
</feature>
<dbReference type="GO" id="GO:0016787">
    <property type="term" value="F:hydrolase activity"/>
    <property type="evidence" value="ECO:0007669"/>
    <property type="project" value="UniProtKB-KW"/>
</dbReference>